<dbReference type="Pfam" id="PF07715">
    <property type="entry name" value="Plug"/>
    <property type="match status" value="1"/>
</dbReference>
<protein>
    <submittedName>
        <fullName evidence="12">TonB-linked SusC/RagA family outer membrane protein</fullName>
    </submittedName>
</protein>
<dbReference type="InterPro" id="IPR008969">
    <property type="entry name" value="CarboxyPept-like_regulatory"/>
</dbReference>
<evidence type="ECO:0000256" key="6">
    <source>
        <dbReference type="ARBA" id="ARBA00023136"/>
    </source>
</evidence>
<dbReference type="RefSeq" id="WP_317046391.1">
    <property type="nucleotide sequence ID" value="NZ_QKZK01000003.1"/>
</dbReference>
<evidence type="ECO:0000256" key="9">
    <source>
        <dbReference type="RuleBase" id="RU003357"/>
    </source>
</evidence>
<reference evidence="12 13" key="1">
    <citation type="submission" date="2018-06" db="EMBL/GenBank/DDBJ databases">
        <title>Genomic Encyclopedia of Archaeal and Bacterial Type Strains, Phase II (KMG-II): from individual species to whole genera.</title>
        <authorList>
            <person name="Goeker M."/>
        </authorList>
    </citation>
    <scope>NUCLEOTIDE SEQUENCE [LARGE SCALE GENOMIC DNA]</scope>
    <source>
        <strain evidence="12 13">DSM 6779</strain>
    </source>
</reference>
<proteinExistence type="inferred from homology"/>
<evidence type="ECO:0000313" key="13">
    <source>
        <dbReference type="Proteomes" id="UP000249239"/>
    </source>
</evidence>
<dbReference type="Gene3D" id="2.170.130.10">
    <property type="entry name" value="TonB-dependent receptor, plug domain"/>
    <property type="match status" value="1"/>
</dbReference>
<dbReference type="SUPFAM" id="SSF56935">
    <property type="entry name" value="Porins"/>
    <property type="match status" value="1"/>
</dbReference>
<dbReference type="InterPro" id="IPR000531">
    <property type="entry name" value="Beta-barrel_TonB"/>
</dbReference>
<dbReference type="InterPro" id="IPR037066">
    <property type="entry name" value="Plug_dom_sf"/>
</dbReference>
<dbReference type="Gene3D" id="2.60.40.1120">
    <property type="entry name" value="Carboxypeptidase-like, regulatory domain"/>
    <property type="match status" value="1"/>
</dbReference>
<dbReference type="EMBL" id="QKZK01000003">
    <property type="protein sequence ID" value="PZX20073.1"/>
    <property type="molecule type" value="Genomic_DNA"/>
</dbReference>
<accession>A0A2W7NKS5</accession>
<evidence type="ECO:0000259" key="11">
    <source>
        <dbReference type="Pfam" id="PF07715"/>
    </source>
</evidence>
<dbReference type="InterPro" id="IPR036942">
    <property type="entry name" value="Beta-barrel_TonB_sf"/>
</dbReference>
<dbReference type="Proteomes" id="UP000249239">
    <property type="component" value="Unassembled WGS sequence"/>
</dbReference>
<feature type="domain" description="TonB-dependent receptor plug" evidence="11">
    <location>
        <begin position="112"/>
        <end position="215"/>
    </location>
</feature>
<evidence type="ECO:0000256" key="3">
    <source>
        <dbReference type="ARBA" id="ARBA00022452"/>
    </source>
</evidence>
<keyword evidence="5 9" id="KW-0798">TonB box</keyword>
<dbReference type="InterPro" id="IPR023996">
    <property type="entry name" value="TonB-dep_OMP_SusC/RagA"/>
</dbReference>
<comment type="caution">
    <text evidence="12">The sequence shown here is derived from an EMBL/GenBank/DDBJ whole genome shotgun (WGS) entry which is preliminary data.</text>
</comment>
<keyword evidence="6 8" id="KW-0472">Membrane</keyword>
<dbReference type="InterPro" id="IPR012910">
    <property type="entry name" value="Plug_dom"/>
</dbReference>
<evidence type="ECO:0000256" key="5">
    <source>
        <dbReference type="ARBA" id="ARBA00023077"/>
    </source>
</evidence>
<dbReference type="Pfam" id="PF13715">
    <property type="entry name" value="CarbopepD_reg_2"/>
    <property type="match status" value="1"/>
</dbReference>
<comment type="similarity">
    <text evidence="8 9">Belongs to the TonB-dependent receptor family.</text>
</comment>
<evidence type="ECO:0000256" key="7">
    <source>
        <dbReference type="ARBA" id="ARBA00023237"/>
    </source>
</evidence>
<dbReference type="GO" id="GO:0009279">
    <property type="term" value="C:cell outer membrane"/>
    <property type="evidence" value="ECO:0007669"/>
    <property type="project" value="UniProtKB-SubCell"/>
</dbReference>
<comment type="subcellular location">
    <subcellularLocation>
        <location evidence="1 8">Cell outer membrane</location>
        <topology evidence="1 8">Multi-pass membrane protein</topology>
    </subcellularLocation>
</comment>
<keyword evidence="13" id="KW-1185">Reference proteome</keyword>
<keyword evidence="4 8" id="KW-0812">Transmembrane</keyword>
<dbReference type="NCBIfam" id="TIGR04057">
    <property type="entry name" value="SusC_RagA_signa"/>
    <property type="match status" value="1"/>
</dbReference>
<feature type="domain" description="TonB-dependent receptor-like beta-barrel" evidence="10">
    <location>
        <begin position="439"/>
        <end position="781"/>
    </location>
</feature>
<dbReference type="SUPFAM" id="SSF49464">
    <property type="entry name" value="Carboxypeptidase regulatory domain-like"/>
    <property type="match status" value="1"/>
</dbReference>
<keyword evidence="2 8" id="KW-0813">Transport</keyword>
<evidence type="ECO:0000256" key="1">
    <source>
        <dbReference type="ARBA" id="ARBA00004571"/>
    </source>
</evidence>
<gene>
    <name evidence="12" type="ORF">LX69_00525</name>
</gene>
<evidence type="ECO:0000313" key="12">
    <source>
        <dbReference type="EMBL" id="PZX20073.1"/>
    </source>
</evidence>
<dbReference type="Gene3D" id="2.40.170.20">
    <property type="entry name" value="TonB-dependent receptor, beta-barrel domain"/>
    <property type="match status" value="1"/>
</dbReference>
<evidence type="ECO:0000259" key="10">
    <source>
        <dbReference type="Pfam" id="PF00593"/>
    </source>
</evidence>
<dbReference type="InterPro" id="IPR023997">
    <property type="entry name" value="TonB-dep_OMP_SusC/RagA_CS"/>
</dbReference>
<keyword evidence="7 8" id="KW-0998">Cell outer membrane</keyword>
<dbReference type="Pfam" id="PF00593">
    <property type="entry name" value="TonB_dep_Rec_b-barrel"/>
    <property type="match status" value="1"/>
</dbReference>
<dbReference type="NCBIfam" id="TIGR04056">
    <property type="entry name" value="OMP_RagA_SusC"/>
    <property type="match status" value="1"/>
</dbReference>
<organism evidence="12 13">
    <name type="scientific">Breznakibacter xylanolyticus</name>
    <dbReference type="NCBI Taxonomy" id="990"/>
    <lineage>
        <taxon>Bacteria</taxon>
        <taxon>Pseudomonadati</taxon>
        <taxon>Bacteroidota</taxon>
        <taxon>Bacteroidia</taxon>
        <taxon>Marinilabiliales</taxon>
        <taxon>Marinilabiliaceae</taxon>
        <taxon>Breznakibacter</taxon>
    </lineage>
</organism>
<dbReference type="InterPro" id="IPR039426">
    <property type="entry name" value="TonB-dep_rcpt-like"/>
</dbReference>
<evidence type="ECO:0000256" key="2">
    <source>
        <dbReference type="ARBA" id="ARBA00022448"/>
    </source>
</evidence>
<evidence type="ECO:0000256" key="4">
    <source>
        <dbReference type="ARBA" id="ARBA00022692"/>
    </source>
</evidence>
<name>A0A2W7NKS5_9BACT</name>
<sequence length="1013" mass="111638">MTLLASALALTVMQAQPTRQVVQGTVTDDQQIPLPGVNVLVKGTMNGIVTDGTGAYRLDVSPEDILAFSFIGFEDQQIAVGNQTTINVVMKEESKDLGEVVVVGYGAQKKSLVTGAISSIKSDDIANSSSTRVEQALQGRTSGVTILPVSGSPGAGAKIRIRGTGTNGNSNPLYIVDGMKTSSIDNLDPNDIESIEVLKDAASAAIYGTEGANGVIIISTKKGKKGDGQISYDFQYGIQTVRTNMELMNAIEYAQYMKEQGATINFPANTGKGTNWLNEIFESAPMQKHHLSFTGGNERTSYLTSGSFTTQDGIVGGSRASYDRFTFRLNATHQMKKWMEVGNALSFSHSKRKSIGEDDEYRGILNNALLIDPITPVLYAKGTEPQKIKDLVNGVKTDGTIDEKERKTILTNEDGLYYALPLNVDGEIGNPVSLLQTYNNKITTDNLLSTFYAKISPIKGFNFTSRFGMDLSYVTDHSWSKVYYVSSERNNSSNTITDNLNKTFSWLWENFATYQFNLDQHNFTMLGGYSAQDYQHPNYYLYSGPMLMEGDAYAYHDHTTSREQDKVAGTIIENSMTSVFGRLSYNYANKYMFEGSLRQDAASEFPEDNKGAIFSSASLGWVVSQESFWNLEALDYLKLRASWGQNGSKSNLPGNEDISFVTTTDIFYPNPTGGYFSGARIDKLTNSSLVWEKSEQLDLGIDIRALGGKISFSADYYKKVTKDLIIRATPPLSGGAQANPFINGGDVTNSGFEFEAGFNQQFGDLKVTLNANLSTLKNEVTSLKSEAPIAGVNVRGYDLTWFEQGKPIWYFNGYKTAGINKADGLPNIVGKDGQIKARGTETAADLQMIGDPHPDFLYGASINLEYKQFDFSFFMQGTQGNDIYTAWYRPDRATSNKPKYFFDNRWTADNHNASMPKADGSSDLIYRSDLMVQDGSYLRIKQIQLGYQLPTDLISKVGITRSRIFVSLDDYFTFTNYKGLDPEAGSNNDQSQGIDRGVYPIPGKLMFGLSVNF</sequence>
<evidence type="ECO:0000256" key="8">
    <source>
        <dbReference type="PROSITE-ProRule" id="PRU01360"/>
    </source>
</evidence>
<dbReference type="PROSITE" id="PS52016">
    <property type="entry name" value="TONB_DEPENDENT_REC_3"/>
    <property type="match status" value="1"/>
</dbReference>
<keyword evidence="3 8" id="KW-1134">Transmembrane beta strand</keyword>
<dbReference type="AlphaFoldDB" id="A0A2W7NKS5"/>